<sequence length="246" mass="26964">MSFETDLEEKIKTILNEGWKTSQGKSVPRTNDIALKNGSVEMEAAFLYADLADSTALQKNYNAKFAAKAIRTYLAGASTIIRKFDGDIKSFDGDRVMGVFGGESKGENAVKAAYMINWLVKKVINPLVKERHENNGTKTVWTAQHGIGIDVGSTFVARAGVRNASGETTHNDLIFTGRAPNVAAKLSALRGTQAGPIVITKDVFDLLNQGQKKKLKSDSPVWSSPTVEKVGPYSLTLYRTNYWRKT</sequence>
<feature type="domain" description="Guanylate cyclase" evidence="1">
    <location>
        <begin position="45"/>
        <end position="187"/>
    </location>
</feature>
<dbReference type="Proteomes" id="UP000636579">
    <property type="component" value="Unassembled WGS sequence"/>
</dbReference>
<dbReference type="InterPro" id="IPR029787">
    <property type="entry name" value="Nucleotide_cyclase"/>
</dbReference>
<dbReference type="PROSITE" id="PS50125">
    <property type="entry name" value="GUANYLATE_CYCLASE_2"/>
    <property type="match status" value="1"/>
</dbReference>
<dbReference type="SUPFAM" id="SSF55073">
    <property type="entry name" value="Nucleotide cyclase"/>
    <property type="match status" value="1"/>
</dbReference>
<protein>
    <submittedName>
        <fullName evidence="2">Class 3 adenylate cyclase</fullName>
    </submittedName>
</protein>
<name>A0ABR9J340_9MICC</name>
<keyword evidence="3" id="KW-1185">Reference proteome</keyword>
<evidence type="ECO:0000313" key="2">
    <source>
        <dbReference type="EMBL" id="MBE1513420.1"/>
    </source>
</evidence>
<reference evidence="2 3" key="1">
    <citation type="submission" date="2020-10" db="EMBL/GenBank/DDBJ databases">
        <title>Sequencing the genomes of 1000 actinobacteria strains.</title>
        <authorList>
            <person name="Klenk H.-P."/>
        </authorList>
    </citation>
    <scope>NUCLEOTIDE SEQUENCE [LARGE SCALE GENOMIC DNA]</scope>
    <source>
        <strain evidence="2 3">DSM 15474</strain>
    </source>
</reference>
<proteinExistence type="predicted"/>
<dbReference type="Gene3D" id="3.30.70.1230">
    <property type="entry name" value="Nucleotide cyclase"/>
    <property type="match status" value="1"/>
</dbReference>
<organism evidence="2 3">
    <name type="scientific">Nesterenkonia halotolerans</name>
    <dbReference type="NCBI Taxonomy" id="225325"/>
    <lineage>
        <taxon>Bacteria</taxon>
        <taxon>Bacillati</taxon>
        <taxon>Actinomycetota</taxon>
        <taxon>Actinomycetes</taxon>
        <taxon>Micrococcales</taxon>
        <taxon>Micrococcaceae</taxon>
        <taxon>Nesterenkonia</taxon>
    </lineage>
</organism>
<gene>
    <name evidence="2" type="ORF">H4W26_000175</name>
</gene>
<dbReference type="EMBL" id="JADBEE010000001">
    <property type="protein sequence ID" value="MBE1513420.1"/>
    <property type="molecule type" value="Genomic_DNA"/>
</dbReference>
<dbReference type="InterPro" id="IPR001054">
    <property type="entry name" value="A/G_cyclase"/>
</dbReference>
<accession>A0ABR9J340</accession>
<comment type="caution">
    <text evidence="2">The sequence shown here is derived from an EMBL/GenBank/DDBJ whole genome shotgun (WGS) entry which is preliminary data.</text>
</comment>
<evidence type="ECO:0000313" key="3">
    <source>
        <dbReference type="Proteomes" id="UP000636579"/>
    </source>
</evidence>
<dbReference type="RefSeq" id="WP_192590316.1">
    <property type="nucleotide sequence ID" value="NZ_JADBEE010000001.1"/>
</dbReference>
<evidence type="ECO:0000259" key="1">
    <source>
        <dbReference type="PROSITE" id="PS50125"/>
    </source>
</evidence>